<evidence type="ECO:0000313" key="2">
    <source>
        <dbReference type="Proteomes" id="UP000051020"/>
    </source>
</evidence>
<dbReference type="EMBL" id="AZCU01000001">
    <property type="protein sequence ID" value="KRK26974.1"/>
    <property type="molecule type" value="Genomic_DNA"/>
</dbReference>
<accession>A0A837RFP4</accession>
<proteinExistence type="predicted"/>
<name>A0A837RFP4_LACPE</name>
<dbReference type="AlphaFoldDB" id="A0A837RFP4"/>
<gene>
    <name evidence="1" type="ORF">FD24_GL000110</name>
</gene>
<dbReference type="Proteomes" id="UP000051020">
    <property type="component" value="Unassembled WGS sequence"/>
</dbReference>
<comment type="caution">
    <text evidence="1">The sequence shown here is derived from an EMBL/GenBank/DDBJ whole genome shotgun (WGS) entry which is preliminary data.</text>
</comment>
<reference evidence="1 2" key="1">
    <citation type="journal article" date="2015" name="Genome Announc.">
        <title>Expanding the biotechnology potential of lactobacilli through comparative genomics of 213 strains and associated genera.</title>
        <authorList>
            <person name="Sun Z."/>
            <person name="Harris H.M."/>
            <person name="McCann A."/>
            <person name="Guo C."/>
            <person name="Argimon S."/>
            <person name="Zhang W."/>
            <person name="Yang X."/>
            <person name="Jeffery I.B."/>
            <person name="Cooney J.C."/>
            <person name="Kagawa T.F."/>
            <person name="Liu W."/>
            <person name="Song Y."/>
            <person name="Salvetti E."/>
            <person name="Wrobel A."/>
            <person name="Rasinkangas P."/>
            <person name="Parkhill J."/>
            <person name="Rea M.C."/>
            <person name="O'Sullivan O."/>
            <person name="Ritari J."/>
            <person name="Douillard F.P."/>
            <person name="Paul Ross R."/>
            <person name="Yang R."/>
            <person name="Briner A.E."/>
            <person name="Felis G.E."/>
            <person name="de Vos W.M."/>
            <person name="Barrangou R."/>
            <person name="Klaenhammer T.R."/>
            <person name="Caufield P.W."/>
            <person name="Cui Y."/>
            <person name="Zhang H."/>
            <person name="O'Toole P.W."/>
        </authorList>
    </citation>
    <scope>NUCLEOTIDE SEQUENCE [LARGE SCALE GENOMIC DNA]</scope>
    <source>
        <strain evidence="1 2">DSM 20314</strain>
    </source>
</reference>
<organism evidence="1 2">
    <name type="scientific">Lactiplantibacillus pentosus DSM 20314</name>
    <dbReference type="NCBI Taxonomy" id="1423791"/>
    <lineage>
        <taxon>Bacteria</taxon>
        <taxon>Bacillati</taxon>
        <taxon>Bacillota</taxon>
        <taxon>Bacilli</taxon>
        <taxon>Lactobacillales</taxon>
        <taxon>Lactobacillaceae</taxon>
        <taxon>Lactiplantibacillus</taxon>
    </lineage>
</organism>
<evidence type="ECO:0000313" key="1">
    <source>
        <dbReference type="EMBL" id="KRK26974.1"/>
    </source>
</evidence>
<protein>
    <submittedName>
        <fullName evidence="1">Uncharacterized protein</fullName>
    </submittedName>
</protein>
<sequence length="50" mass="5500">MNSVIRKGTGINGPSYVMIEIRWILAGKVGRDKKPTEQWLSVVTKVTGAN</sequence>